<dbReference type="NCBIfam" id="NF005932">
    <property type="entry name" value="PRK07956.1"/>
    <property type="match status" value="1"/>
</dbReference>
<evidence type="ECO:0000256" key="1">
    <source>
        <dbReference type="ARBA" id="ARBA00004067"/>
    </source>
</evidence>
<evidence type="ECO:0000256" key="3">
    <source>
        <dbReference type="ARBA" id="ARBA00022705"/>
    </source>
</evidence>
<dbReference type="InterPro" id="IPR004150">
    <property type="entry name" value="NAD_DNA_ligase_OB"/>
</dbReference>
<dbReference type="RefSeq" id="WP_307067930.1">
    <property type="nucleotide sequence ID" value="NZ_JAUSUP010000004.1"/>
</dbReference>
<keyword evidence="3 12" id="KW-0235">DNA replication</keyword>
<dbReference type="InterPro" id="IPR033136">
    <property type="entry name" value="DNA_ligase_CS"/>
</dbReference>
<dbReference type="Gene3D" id="3.30.470.30">
    <property type="entry name" value="DNA ligase/mRNA capping enzyme"/>
    <property type="match status" value="1"/>
</dbReference>
<evidence type="ECO:0000256" key="13">
    <source>
        <dbReference type="RuleBase" id="RU000618"/>
    </source>
</evidence>
<dbReference type="Proteomes" id="UP001236723">
    <property type="component" value="Unassembled WGS sequence"/>
</dbReference>
<dbReference type="InterPro" id="IPR004149">
    <property type="entry name" value="Znf_DNAligase_C4"/>
</dbReference>
<dbReference type="Pfam" id="PF03119">
    <property type="entry name" value="DNA_ligase_ZBD"/>
    <property type="match status" value="1"/>
</dbReference>
<sequence length="666" mass="75378">MNREEARQSIEALKEEINQYNYEYHVLDEPTVSDAYYDQQLHKLIKLEEEYPEFLSSDSPSQRVGGEPLDQFHKIDHRVPMLSLGNAFNEQDLRDFDRRIKERVGNNVRYVCELKIDGLAVSLRYENGQFVQGATRGDGKTGEDITQNLRTIKSIPLRIREEETIEVRGEAFMPQKSFLNMNEQRQQAGEEPFANPRNAAAGSLRQLDPKIAAKRNLDIFLYSVGEWEGATTSSHSEQLQYMKKLGFKTNQETKVFDTIEDVIQYTEDWTIKRSELDYEIDGIVIKVDSIDLQQELGFTAKSPRWAIAYKFPAEEAVTKLYDIELSIGRTGAVTPTAILEPVQVAGTTVQRASLHNEDLIIDKDIRINDTVIIKKAGDIIPEVVRVVTDERKGDEQPFRMPKTCPECNEPIEKVDGEVAYRCVNPNCPAQLKEALIHFVSRNAMNIDGLGEKVIEQLFDHELIKTIADLYKLTPDDLLPLERMGQKSVDNLLSAIETSKENSLERLLFGLGIRFVGSKAADTLASHFKTMDQLMKASKEEVEAVPEIGDKMAQSIVAYFQQEQVERLIEELKQLGLNMEYLGEVVEVDEGSIFYDKTIVLTGKFNDMSRNEAKAKIETLGGKVTGSVSQKTDLLIAGEDAGSKLDKAKDLNVEIWDEAQMIQSFES</sequence>
<keyword evidence="10 12" id="KW-0464">Manganese</keyword>
<dbReference type="HAMAP" id="MF_01588">
    <property type="entry name" value="DNA_ligase_A"/>
    <property type="match status" value="1"/>
</dbReference>
<keyword evidence="2 12" id="KW-0436">Ligase</keyword>
<dbReference type="PROSITE" id="PS50172">
    <property type="entry name" value="BRCT"/>
    <property type="match status" value="1"/>
</dbReference>
<accession>A0ABU0DTS6</accession>
<dbReference type="Gene3D" id="1.10.287.610">
    <property type="entry name" value="Helix hairpin bin"/>
    <property type="match status" value="1"/>
</dbReference>
<dbReference type="InterPro" id="IPR001357">
    <property type="entry name" value="BRCT_dom"/>
</dbReference>
<keyword evidence="5 12" id="KW-0227">DNA damage</keyword>
<dbReference type="SUPFAM" id="SSF47781">
    <property type="entry name" value="RuvA domain 2-like"/>
    <property type="match status" value="1"/>
</dbReference>
<keyword evidence="7 12" id="KW-0460">Magnesium</keyword>
<dbReference type="InterPro" id="IPR013839">
    <property type="entry name" value="DNAligase_adenylation"/>
</dbReference>
<dbReference type="EMBL" id="JAUSUP010000004">
    <property type="protein sequence ID" value="MDQ0351858.1"/>
    <property type="molecule type" value="Genomic_DNA"/>
</dbReference>
<dbReference type="Pfam" id="PF00533">
    <property type="entry name" value="BRCT"/>
    <property type="match status" value="1"/>
</dbReference>
<evidence type="ECO:0000256" key="4">
    <source>
        <dbReference type="ARBA" id="ARBA00022723"/>
    </source>
</evidence>
<feature type="binding site" evidence="12">
    <location>
        <begin position="34"/>
        <end position="38"/>
    </location>
    <ligand>
        <name>NAD(+)</name>
        <dbReference type="ChEBI" id="CHEBI:57540"/>
    </ligand>
</feature>
<evidence type="ECO:0000259" key="14">
    <source>
        <dbReference type="PROSITE" id="PS50172"/>
    </source>
</evidence>
<dbReference type="InterPro" id="IPR001679">
    <property type="entry name" value="DNA_ligase"/>
</dbReference>
<name>A0ABU0DTS6_9BACI</name>
<dbReference type="SMART" id="SM00278">
    <property type="entry name" value="HhH1"/>
    <property type="match status" value="3"/>
</dbReference>
<dbReference type="Gene3D" id="6.20.10.30">
    <property type="match status" value="1"/>
</dbReference>
<keyword evidence="4 12" id="KW-0479">Metal-binding</keyword>
<keyword evidence="16" id="KW-1185">Reference proteome</keyword>
<dbReference type="SMART" id="SM00532">
    <property type="entry name" value="LIGANc"/>
    <property type="match status" value="1"/>
</dbReference>
<feature type="binding site" evidence="12">
    <location>
        <position position="113"/>
    </location>
    <ligand>
        <name>NAD(+)</name>
        <dbReference type="ChEBI" id="CHEBI:57540"/>
    </ligand>
</feature>
<dbReference type="PROSITE" id="PS01056">
    <property type="entry name" value="DNA_LIGASE_N2"/>
    <property type="match status" value="1"/>
</dbReference>
<evidence type="ECO:0000256" key="9">
    <source>
        <dbReference type="ARBA" id="ARBA00023204"/>
    </source>
</evidence>
<evidence type="ECO:0000256" key="11">
    <source>
        <dbReference type="ARBA" id="ARBA00034005"/>
    </source>
</evidence>
<dbReference type="SMART" id="SM00292">
    <property type="entry name" value="BRCT"/>
    <property type="match status" value="1"/>
</dbReference>
<evidence type="ECO:0000256" key="2">
    <source>
        <dbReference type="ARBA" id="ARBA00022598"/>
    </source>
</evidence>
<dbReference type="InterPro" id="IPR003583">
    <property type="entry name" value="Hlx-hairpin-Hlx_DNA-bd_motif"/>
</dbReference>
<dbReference type="PANTHER" id="PTHR23389">
    <property type="entry name" value="CHROMOSOME TRANSMISSION FIDELITY FACTOR 18"/>
    <property type="match status" value="1"/>
</dbReference>
<evidence type="ECO:0000256" key="12">
    <source>
        <dbReference type="HAMAP-Rule" id="MF_01588"/>
    </source>
</evidence>
<dbReference type="NCBIfam" id="TIGR00575">
    <property type="entry name" value="dnlj"/>
    <property type="match status" value="1"/>
</dbReference>
<comment type="cofactor">
    <cofactor evidence="12">
        <name>Mg(2+)</name>
        <dbReference type="ChEBI" id="CHEBI:18420"/>
    </cofactor>
    <cofactor evidence="12">
        <name>Mn(2+)</name>
        <dbReference type="ChEBI" id="CHEBI:29035"/>
    </cofactor>
</comment>
<evidence type="ECO:0000256" key="7">
    <source>
        <dbReference type="ARBA" id="ARBA00022842"/>
    </source>
</evidence>
<keyword evidence="6 12" id="KW-0862">Zinc</keyword>
<dbReference type="Pfam" id="PF01653">
    <property type="entry name" value="DNA_ligase_aden"/>
    <property type="match status" value="1"/>
</dbReference>
<feature type="binding site" evidence="12">
    <location>
        <begin position="83"/>
        <end position="84"/>
    </location>
    <ligand>
        <name>NAD(+)</name>
        <dbReference type="ChEBI" id="CHEBI:57540"/>
    </ligand>
</feature>
<dbReference type="InterPro" id="IPR036420">
    <property type="entry name" value="BRCT_dom_sf"/>
</dbReference>
<dbReference type="EC" id="6.5.1.2" evidence="12 13"/>
<evidence type="ECO:0000313" key="16">
    <source>
        <dbReference type="Proteomes" id="UP001236723"/>
    </source>
</evidence>
<comment type="similarity">
    <text evidence="12">Belongs to the NAD-dependent DNA ligase family. LigA subfamily.</text>
</comment>
<feature type="binding site" evidence="12">
    <location>
        <position position="136"/>
    </location>
    <ligand>
        <name>NAD(+)</name>
        <dbReference type="ChEBI" id="CHEBI:57540"/>
    </ligand>
</feature>
<dbReference type="Gene3D" id="3.40.50.10190">
    <property type="entry name" value="BRCT domain"/>
    <property type="match status" value="1"/>
</dbReference>
<dbReference type="InterPro" id="IPR010994">
    <property type="entry name" value="RuvA_2-like"/>
</dbReference>
<feature type="binding site" evidence="12">
    <location>
        <position position="286"/>
    </location>
    <ligand>
        <name>NAD(+)</name>
        <dbReference type="ChEBI" id="CHEBI:57540"/>
    </ligand>
</feature>
<feature type="domain" description="BRCT" evidence="14">
    <location>
        <begin position="588"/>
        <end position="666"/>
    </location>
</feature>
<dbReference type="Pfam" id="PF12826">
    <property type="entry name" value="HHH_2"/>
    <property type="match status" value="1"/>
</dbReference>
<dbReference type="Gene3D" id="2.40.50.140">
    <property type="entry name" value="Nucleic acid-binding proteins"/>
    <property type="match status" value="1"/>
</dbReference>
<dbReference type="PANTHER" id="PTHR23389:SF9">
    <property type="entry name" value="DNA LIGASE"/>
    <property type="match status" value="1"/>
</dbReference>
<dbReference type="CDD" id="cd17748">
    <property type="entry name" value="BRCT_DNA_ligase_like"/>
    <property type="match status" value="1"/>
</dbReference>
<feature type="binding site" evidence="12">
    <location>
        <position position="404"/>
    </location>
    <ligand>
        <name>Zn(2+)</name>
        <dbReference type="ChEBI" id="CHEBI:29105"/>
    </ligand>
</feature>
<dbReference type="SUPFAM" id="SSF52113">
    <property type="entry name" value="BRCT domain"/>
    <property type="match status" value="1"/>
</dbReference>
<dbReference type="PIRSF" id="PIRSF001604">
    <property type="entry name" value="LigA"/>
    <property type="match status" value="1"/>
</dbReference>
<keyword evidence="9 12" id="KW-0234">DNA repair</keyword>
<feature type="binding site" evidence="12">
    <location>
        <position position="407"/>
    </location>
    <ligand>
        <name>Zn(2+)</name>
        <dbReference type="ChEBI" id="CHEBI:29105"/>
    </ligand>
</feature>
<evidence type="ECO:0000256" key="10">
    <source>
        <dbReference type="ARBA" id="ARBA00023211"/>
    </source>
</evidence>
<evidence type="ECO:0000256" key="8">
    <source>
        <dbReference type="ARBA" id="ARBA00023027"/>
    </source>
</evidence>
<dbReference type="SUPFAM" id="SSF56091">
    <property type="entry name" value="DNA ligase/mRNA capping enzyme, catalytic domain"/>
    <property type="match status" value="1"/>
</dbReference>
<dbReference type="SUPFAM" id="SSF50249">
    <property type="entry name" value="Nucleic acid-binding proteins"/>
    <property type="match status" value="1"/>
</dbReference>
<feature type="binding site" evidence="12">
    <location>
        <position position="310"/>
    </location>
    <ligand>
        <name>NAD(+)</name>
        <dbReference type="ChEBI" id="CHEBI:57540"/>
    </ligand>
</feature>
<dbReference type="InterPro" id="IPR041663">
    <property type="entry name" value="DisA/LigA_HHH"/>
</dbReference>
<comment type="caution">
    <text evidence="15">The sequence shown here is derived from an EMBL/GenBank/DDBJ whole genome shotgun (WGS) entry which is preliminary data.</text>
</comment>
<feature type="binding site" evidence="12">
    <location>
        <position position="422"/>
    </location>
    <ligand>
        <name>Zn(2+)</name>
        <dbReference type="ChEBI" id="CHEBI:29105"/>
    </ligand>
</feature>
<feature type="binding site" evidence="12">
    <location>
        <position position="427"/>
    </location>
    <ligand>
        <name>Zn(2+)</name>
        <dbReference type="ChEBI" id="CHEBI:29105"/>
    </ligand>
</feature>
<keyword evidence="8 12" id="KW-0520">NAD</keyword>
<dbReference type="PROSITE" id="PS01055">
    <property type="entry name" value="DNA_LIGASE_N1"/>
    <property type="match status" value="1"/>
</dbReference>
<gene>
    <name evidence="12" type="primary">ligA</name>
    <name evidence="15" type="ORF">J2R98_001690</name>
</gene>
<dbReference type="InterPro" id="IPR018239">
    <property type="entry name" value="DNA_ligase_AS"/>
</dbReference>
<reference evidence="15 16" key="1">
    <citation type="submission" date="2023-07" db="EMBL/GenBank/DDBJ databases">
        <title>Genomic Encyclopedia of Type Strains, Phase IV (KMG-IV): sequencing the most valuable type-strain genomes for metagenomic binning, comparative biology and taxonomic classification.</title>
        <authorList>
            <person name="Goeker M."/>
        </authorList>
    </citation>
    <scope>NUCLEOTIDE SEQUENCE [LARGE SCALE GENOMIC DNA]</scope>
    <source>
        <strain evidence="15 16">DSM 15448</strain>
    </source>
</reference>
<dbReference type="Pfam" id="PF14520">
    <property type="entry name" value="HHH_5"/>
    <property type="match status" value="1"/>
</dbReference>
<dbReference type="GO" id="GO:0003911">
    <property type="term" value="F:DNA ligase (NAD+) activity"/>
    <property type="evidence" value="ECO:0007669"/>
    <property type="project" value="UniProtKB-EC"/>
</dbReference>
<comment type="catalytic activity">
    <reaction evidence="11 12 13">
        <text>NAD(+) + (deoxyribonucleotide)n-3'-hydroxyl + 5'-phospho-(deoxyribonucleotide)m = (deoxyribonucleotide)n+m + AMP + beta-nicotinamide D-nucleotide.</text>
        <dbReference type="EC" id="6.5.1.2"/>
    </reaction>
</comment>
<dbReference type="CDD" id="cd00114">
    <property type="entry name" value="LIGANc"/>
    <property type="match status" value="1"/>
</dbReference>
<feature type="active site" description="N6-AMP-lysine intermediate" evidence="12">
    <location>
        <position position="115"/>
    </location>
</feature>
<organism evidence="15 16">
    <name type="scientific">Alkalibacillus filiformis</name>
    <dbReference type="NCBI Taxonomy" id="200990"/>
    <lineage>
        <taxon>Bacteria</taxon>
        <taxon>Bacillati</taxon>
        <taxon>Bacillota</taxon>
        <taxon>Bacilli</taxon>
        <taxon>Bacillales</taxon>
        <taxon>Bacillaceae</taxon>
        <taxon>Alkalibacillus</taxon>
    </lineage>
</organism>
<dbReference type="InterPro" id="IPR013840">
    <property type="entry name" value="DNAligase_N"/>
</dbReference>
<feature type="binding site" evidence="12">
    <location>
        <position position="170"/>
    </location>
    <ligand>
        <name>NAD(+)</name>
        <dbReference type="ChEBI" id="CHEBI:57540"/>
    </ligand>
</feature>
<comment type="function">
    <text evidence="1 12">DNA ligase that catalyzes the formation of phosphodiester linkages between 5'-phosphoryl and 3'-hydroxyl groups in double-stranded DNA using NAD as a coenzyme and as the energy source for the reaction. It is essential for DNA replication and repair of damaged DNA.</text>
</comment>
<evidence type="ECO:0000256" key="5">
    <source>
        <dbReference type="ARBA" id="ARBA00022763"/>
    </source>
</evidence>
<dbReference type="Pfam" id="PF03120">
    <property type="entry name" value="OB_DNA_ligase"/>
    <property type="match status" value="1"/>
</dbReference>
<dbReference type="Gene3D" id="1.10.150.20">
    <property type="entry name" value="5' to 3' exonuclease, C-terminal subdomain"/>
    <property type="match status" value="2"/>
</dbReference>
<dbReference type="InterPro" id="IPR012340">
    <property type="entry name" value="NA-bd_OB-fold"/>
</dbReference>
<evidence type="ECO:0000256" key="6">
    <source>
        <dbReference type="ARBA" id="ARBA00022833"/>
    </source>
</evidence>
<protein>
    <recommendedName>
        <fullName evidence="12 13">DNA ligase</fullName>
        <ecNumber evidence="12 13">6.5.1.2</ecNumber>
    </recommendedName>
    <alternativeName>
        <fullName evidence="12">Polydeoxyribonucleotide synthase [NAD(+)]</fullName>
    </alternativeName>
</protein>
<proteinExistence type="inferred from homology"/>
<evidence type="ECO:0000313" key="15">
    <source>
        <dbReference type="EMBL" id="MDQ0351858.1"/>
    </source>
</evidence>